<evidence type="ECO:0000256" key="1">
    <source>
        <dbReference type="SAM" id="SignalP"/>
    </source>
</evidence>
<name>A0A2B7XCH8_POLH7</name>
<proteinExistence type="predicted"/>
<evidence type="ECO:0000259" key="2">
    <source>
        <dbReference type="Pfam" id="PF13472"/>
    </source>
</evidence>
<dbReference type="PANTHER" id="PTHR43784:SF3">
    <property type="entry name" value="GDSL FAMILY LIPASE"/>
    <property type="match status" value="1"/>
</dbReference>
<feature type="signal peptide" evidence="1">
    <location>
        <begin position="1"/>
        <end position="16"/>
    </location>
</feature>
<dbReference type="OrthoDB" id="10071171at2759"/>
<dbReference type="STRING" id="1447883.A0A2B7XCH8"/>
<dbReference type="Pfam" id="PF13472">
    <property type="entry name" value="Lipase_GDSL_2"/>
    <property type="match status" value="1"/>
</dbReference>
<dbReference type="InterPro" id="IPR053140">
    <property type="entry name" value="GDSL_Rv0518-like"/>
</dbReference>
<gene>
    <name evidence="3" type="ORF">AJ80_08191</name>
</gene>
<feature type="domain" description="SGNH hydrolase-type esterase" evidence="2">
    <location>
        <begin position="235"/>
        <end position="429"/>
    </location>
</feature>
<dbReference type="Gene3D" id="3.40.50.1110">
    <property type="entry name" value="SGNH hydrolase"/>
    <property type="match status" value="1"/>
</dbReference>
<reference evidence="3 4" key="1">
    <citation type="submission" date="2017-10" db="EMBL/GenBank/DDBJ databases">
        <title>Comparative genomics in systemic dimorphic fungi from Ajellomycetaceae.</title>
        <authorList>
            <person name="Munoz J.F."/>
            <person name="Mcewen J.G."/>
            <person name="Clay O.K."/>
            <person name="Cuomo C.A."/>
        </authorList>
    </citation>
    <scope>NUCLEOTIDE SEQUENCE [LARGE SCALE GENOMIC DNA]</scope>
    <source>
        <strain evidence="3 4">UAMH7299</strain>
    </source>
</reference>
<dbReference type="CDD" id="cd01830">
    <property type="entry name" value="XynE_like"/>
    <property type="match status" value="1"/>
</dbReference>
<dbReference type="InterPro" id="IPR036514">
    <property type="entry name" value="SGNH_hydro_sf"/>
</dbReference>
<dbReference type="SUPFAM" id="SSF52266">
    <property type="entry name" value="SGNH hydrolase"/>
    <property type="match status" value="1"/>
</dbReference>
<evidence type="ECO:0000313" key="4">
    <source>
        <dbReference type="Proteomes" id="UP000224634"/>
    </source>
</evidence>
<dbReference type="PANTHER" id="PTHR43784">
    <property type="entry name" value="GDSL-LIKE LIPASE/ACYLHYDROLASE, PUTATIVE (AFU_ORTHOLOGUE AFUA_2G00820)-RELATED"/>
    <property type="match status" value="1"/>
</dbReference>
<keyword evidence="4" id="KW-1185">Reference proteome</keyword>
<keyword evidence="1" id="KW-0732">Signal</keyword>
<accession>A0A2B7XCH8</accession>
<dbReference type="AlphaFoldDB" id="A0A2B7XCH8"/>
<dbReference type="Proteomes" id="UP000224634">
    <property type="component" value="Unassembled WGS sequence"/>
</dbReference>
<evidence type="ECO:0000313" key="3">
    <source>
        <dbReference type="EMBL" id="PGH06357.1"/>
    </source>
</evidence>
<dbReference type="InterPro" id="IPR013830">
    <property type="entry name" value="SGNH_hydro"/>
</dbReference>
<comment type="caution">
    <text evidence="3">The sequence shown here is derived from an EMBL/GenBank/DDBJ whole genome shotgun (WGS) entry which is preliminary data.</text>
</comment>
<dbReference type="EMBL" id="PDNA01000179">
    <property type="protein sequence ID" value="PGH06357.1"/>
    <property type="molecule type" value="Genomic_DNA"/>
</dbReference>
<organism evidence="3 4">
    <name type="scientific">Polytolypa hystricis (strain UAMH7299)</name>
    <dbReference type="NCBI Taxonomy" id="1447883"/>
    <lineage>
        <taxon>Eukaryota</taxon>
        <taxon>Fungi</taxon>
        <taxon>Dikarya</taxon>
        <taxon>Ascomycota</taxon>
        <taxon>Pezizomycotina</taxon>
        <taxon>Eurotiomycetes</taxon>
        <taxon>Eurotiomycetidae</taxon>
        <taxon>Onygenales</taxon>
        <taxon>Onygenales incertae sedis</taxon>
        <taxon>Polytolypa</taxon>
    </lineage>
</organism>
<sequence length="451" mass="49210">MVKFLLPSVFVTLLSALRVVGEGIDLESRDLDNRSVRPGIRNGHWVATWASMPQLTEPHNLPEAPFNETGRVFHNSTIRQTVKVSVGAEQIRVRFSNAFGGSDLPITAATIALPADGEYEGSGSRVIQTKTLETLTFSGSKSFLVPQGALVVSDPINFKLKPGAIVTVSLYLADGQQTNFVTSHPGSRTNSWFSFGNHVTAKNLTDSSTQNVAHWFFLSAIEAWSHKSTSTFVIIGDSITDGRGSDNDANNRWSDLLAANMRKNHFTSQIGLLNQAAGGNRILNDGLGPNVLARIDRDVLAQPGIKYALIFEGVNDIGTTDTTEEAQSEIGDRIISAYKQTIARVHAAGIPIFGATITQFMAPNSTIQPYSHPTREVTRKKVNHWIRKSGAFDAVVDFDKLLADPKDPSQLNPKYHGGDYLHPNVAGFQKMADAFPLHAFAKFQYGVDTFT</sequence>
<feature type="chain" id="PRO_5013378676" description="SGNH hydrolase-type esterase domain-containing protein" evidence="1">
    <location>
        <begin position="17"/>
        <end position="451"/>
    </location>
</feature>
<protein>
    <recommendedName>
        <fullName evidence="2">SGNH hydrolase-type esterase domain-containing protein</fullName>
    </recommendedName>
</protein>